<evidence type="ECO:0008006" key="4">
    <source>
        <dbReference type="Google" id="ProtNLM"/>
    </source>
</evidence>
<protein>
    <recommendedName>
        <fullName evidence="4">BTB domain-containing protein</fullName>
    </recommendedName>
</protein>
<proteinExistence type="predicted"/>
<dbReference type="SUPFAM" id="SSF54695">
    <property type="entry name" value="POZ domain"/>
    <property type="match status" value="1"/>
</dbReference>
<organism evidence="2 3">
    <name type="scientific">Aspergillus pseudoustus</name>
    <dbReference type="NCBI Taxonomy" id="1810923"/>
    <lineage>
        <taxon>Eukaryota</taxon>
        <taxon>Fungi</taxon>
        <taxon>Dikarya</taxon>
        <taxon>Ascomycota</taxon>
        <taxon>Pezizomycotina</taxon>
        <taxon>Eurotiomycetes</taxon>
        <taxon>Eurotiomycetidae</taxon>
        <taxon>Eurotiales</taxon>
        <taxon>Aspergillaceae</taxon>
        <taxon>Aspergillus</taxon>
        <taxon>Aspergillus subgen. Nidulantes</taxon>
    </lineage>
</organism>
<gene>
    <name evidence="2" type="ORF">BJY01DRAFT_238187</name>
</gene>
<keyword evidence="3" id="KW-1185">Reference proteome</keyword>
<dbReference type="InterPro" id="IPR011333">
    <property type="entry name" value="SKP1/BTB/POZ_sf"/>
</dbReference>
<evidence type="ECO:0000313" key="3">
    <source>
        <dbReference type="Proteomes" id="UP001610446"/>
    </source>
</evidence>
<accession>A0ABR4J9J2</accession>
<comment type="caution">
    <text evidence="2">The sequence shown here is derived from an EMBL/GenBank/DDBJ whole genome shotgun (WGS) entry which is preliminary data.</text>
</comment>
<dbReference type="PANTHER" id="PTHR37538">
    <property type="entry name" value="BTB DOMAIN-CONTAINING PROTEIN"/>
    <property type="match status" value="1"/>
</dbReference>
<sequence length="322" mass="36064">MSLTTSSVIDYNQPETSPYEQSRTVIVTVGNKKYSIPENYIRGHLSSQPTQTQNPRIVLGGIDSDIGHTILHFLYKGEYETTTLAKIQAETHRVEVEYKRSVQVYYAARKYDIRGLDTLAQNYIMTLSKSLSIFQILRGARLIFSKLPEDEEWFPTYLNSKLSSSFTEDETRFQLDDFYDEILDDPALSKAVLKYIVKAFTTETSRLRNILNVAGVDNESKNDGVEPSCEQTPQEPASEPSNDRKGGSGYVPPLKRSHPANNPTAHDKEQPCGEPAIEVLAVDVEDATPKPPCALTPYDGNWSFPSAKDGIPEAKRTSYNVV</sequence>
<dbReference type="EMBL" id="JBFXLU010000175">
    <property type="protein sequence ID" value="KAL2836629.1"/>
    <property type="molecule type" value="Genomic_DNA"/>
</dbReference>
<name>A0ABR4J9J2_9EURO</name>
<dbReference type="PANTHER" id="PTHR37538:SF1">
    <property type="entry name" value="BTB DOMAIN-CONTAINING PROTEIN"/>
    <property type="match status" value="1"/>
</dbReference>
<feature type="region of interest" description="Disordered" evidence="1">
    <location>
        <begin position="217"/>
        <end position="322"/>
    </location>
</feature>
<evidence type="ECO:0000313" key="2">
    <source>
        <dbReference type="EMBL" id="KAL2836629.1"/>
    </source>
</evidence>
<dbReference type="Gene3D" id="3.30.710.10">
    <property type="entry name" value="Potassium Channel Kv1.1, Chain A"/>
    <property type="match status" value="1"/>
</dbReference>
<evidence type="ECO:0000256" key="1">
    <source>
        <dbReference type="SAM" id="MobiDB-lite"/>
    </source>
</evidence>
<dbReference type="Proteomes" id="UP001610446">
    <property type="component" value="Unassembled WGS sequence"/>
</dbReference>
<reference evidence="2 3" key="1">
    <citation type="submission" date="2024-07" db="EMBL/GenBank/DDBJ databases">
        <title>Section-level genome sequencing and comparative genomics of Aspergillus sections Usti and Cavernicolus.</title>
        <authorList>
            <consortium name="Lawrence Berkeley National Laboratory"/>
            <person name="Nybo J.L."/>
            <person name="Vesth T.C."/>
            <person name="Theobald S."/>
            <person name="Frisvad J.C."/>
            <person name="Larsen T.O."/>
            <person name="Kjaerboelling I."/>
            <person name="Rothschild-Mancinelli K."/>
            <person name="Lyhne E.K."/>
            <person name="Kogle M.E."/>
            <person name="Barry K."/>
            <person name="Clum A."/>
            <person name="Na H."/>
            <person name="Ledsgaard L."/>
            <person name="Lin J."/>
            <person name="Lipzen A."/>
            <person name="Kuo A."/>
            <person name="Riley R."/>
            <person name="Mondo S."/>
            <person name="Labutti K."/>
            <person name="Haridas S."/>
            <person name="Pangalinan J."/>
            <person name="Salamov A.A."/>
            <person name="Simmons B.A."/>
            <person name="Magnuson J.K."/>
            <person name="Chen J."/>
            <person name="Drula E."/>
            <person name="Henrissat B."/>
            <person name="Wiebenga A."/>
            <person name="Lubbers R.J."/>
            <person name="Gomes A.C."/>
            <person name="Makela M.R."/>
            <person name="Stajich J."/>
            <person name="Grigoriev I.V."/>
            <person name="Mortensen U.H."/>
            <person name="De Vries R.P."/>
            <person name="Baker S.E."/>
            <person name="Andersen M.R."/>
        </authorList>
    </citation>
    <scope>NUCLEOTIDE SEQUENCE [LARGE SCALE GENOMIC DNA]</scope>
    <source>
        <strain evidence="2 3">CBS 123904</strain>
    </source>
</reference>